<dbReference type="EMBL" id="UHDK01000001">
    <property type="protein sequence ID" value="SUM34861.1"/>
    <property type="molecule type" value="Genomic_DNA"/>
</dbReference>
<sequence>MFFRILNILKMDKVKKINPEDVEAAAKLKPDLIITYKEK</sequence>
<dbReference type="Proteomes" id="UP000255277">
    <property type="component" value="Unassembled WGS sequence"/>
</dbReference>
<dbReference type="InterPro" id="IPR002491">
    <property type="entry name" value="ABC_transptr_periplasmic_BD"/>
</dbReference>
<proteinExistence type="predicted"/>
<evidence type="ECO:0000313" key="2">
    <source>
        <dbReference type="EMBL" id="SUM34861.1"/>
    </source>
</evidence>
<organism evidence="2 3">
    <name type="scientific">Staphylococcus gallinarum</name>
    <dbReference type="NCBI Taxonomy" id="1293"/>
    <lineage>
        <taxon>Bacteria</taxon>
        <taxon>Bacillati</taxon>
        <taxon>Bacillota</taxon>
        <taxon>Bacilli</taxon>
        <taxon>Bacillales</taxon>
        <taxon>Staphylococcaceae</taxon>
        <taxon>Staphylococcus</taxon>
    </lineage>
</organism>
<name>A0A380FN16_STAGA</name>
<feature type="domain" description="Fe/B12 periplasmic-binding" evidence="1">
    <location>
        <begin position="1"/>
        <end position="39"/>
    </location>
</feature>
<accession>A0A380FN16</accession>
<dbReference type="Gene3D" id="3.40.50.1980">
    <property type="entry name" value="Nitrogenase molybdenum iron protein domain"/>
    <property type="match status" value="1"/>
</dbReference>
<evidence type="ECO:0000259" key="1">
    <source>
        <dbReference type="PROSITE" id="PS50983"/>
    </source>
</evidence>
<gene>
    <name evidence="2" type="ORF">NCTC12195_04388</name>
</gene>
<dbReference type="PROSITE" id="PS50983">
    <property type="entry name" value="FE_B12_PBP"/>
    <property type="match status" value="1"/>
</dbReference>
<dbReference type="AlphaFoldDB" id="A0A380FN16"/>
<protein>
    <submittedName>
        <fullName evidence="2">Iron-siderophore ABC transporter periplsamic protein</fullName>
    </submittedName>
</protein>
<reference evidence="2 3" key="1">
    <citation type="submission" date="2018-06" db="EMBL/GenBank/DDBJ databases">
        <authorList>
            <consortium name="Pathogen Informatics"/>
            <person name="Doyle S."/>
        </authorList>
    </citation>
    <scope>NUCLEOTIDE SEQUENCE [LARGE SCALE GENOMIC DNA]</scope>
    <source>
        <strain evidence="2 3">NCTC12195</strain>
    </source>
</reference>
<evidence type="ECO:0000313" key="3">
    <source>
        <dbReference type="Proteomes" id="UP000255277"/>
    </source>
</evidence>